<dbReference type="KEGG" id="sli:Slin_3754"/>
<accession>D2QC15</accession>
<dbReference type="Pfam" id="PF13460">
    <property type="entry name" value="NAD_binding_10"/>
    <property type="match status" value="1"/>
</dbReference>
<dbReference type="InterPro" id="IPR036291">
    <property type="entry name" value="NAD(P)-bd_dom_sf"/>
</dbReference>
<dbReference type="InterPro" id="IPR016040">
    <property type="entry name" value="NAD(P)-bd_dom"/>
</dbReference>
<sequence>MTIAVVGAAAGIGRETVALALTKGHHVLALSPSVSTLADHPRLTKVSGSATNPGDLQKAMHFADVLLITVGTKSKKGTTLFSDIAKALIVVAQETGYQNPILIITGFGAGDSEPYLGWFMKAVIHLFLKDQYQDKTRMEELITSSPLNWEIIRPGILTNQADDKPYQLFPALRRGMKVGKISRKAVATYLIDEAERRDYLGQQVTLT</sequence>
<dbReference type="GO" id="GO:0042602">
    <property type="term" value="F:riboflavin reductase (NADPH) activity"/>
    <property type="evidence" value="ECO:0007669"/>
    <property type="project" value="TreeGrafter"/>
</dbReference>
<dbReference type="InterPro" id="IPR051606">
    <property type="entry name" value="Polyketide_Oxido-like"/>
</dbReference>
<name>D2QC15_SPILD</name>
<evidence type="ECO:0000313" key="3">
    <source>
        <dbReference type="Proteomes" id="UP000002028"/>
    </source>
</evidence>
<dbReference type="RefSeq" id="WP_012928265.1">
    <property type="nucleotide sequence ID" value="NC_013730.1"/>
</dbReference>
<gene>
    <name evidence="2" type="ordered locus">Slin_3754</name>
</gene>
<reference evidence="2 3" key="1">
    <citation type="journal article" date="2010" name="Stand. Genomic Sci.">
        <title>Complete genome sequence of Spirosoma linguale type strain (1).</title>
        <authorList>
            <person name="Lail K."/>
            <person name="Sikorski J."/>
            <person name="Saunders E."/>
            <person name="Lapidus A."/>
            <person name="Glavina Del Rio T."/>
            <person name="Copeland A."/>
            <person name="Tice H."/>
            <person name="Cheng J.-F."/>
            <person name="Lucas S."/>
            <person name="Nolan M."/>
            <person name="Bruce D."/>
            <person name="Goodwin L."/>
            <person name="Pitluck S."/>
            <person name="Ivanova N."/>
            <person name="Mavromatis K."/>
            <person name="Ovchinnikova G."/>
            <person name="Pati A."/>
            <person name="Chen A."/>
            <person name="Palaniappan K."/>
            <person name="Land M."/>
            <person name="Hauser L."/>
            <person name="Chang Y.-J."/>
            <person name="Jeffries C.D."/>
            <person name="Chain P."/>
            <person name="Brettin T."/>
            <person name="Detter J.C."/>
            <person name="Schuetze A."/>
            <person name="Rohde M."/>
            <person name="Tindall B.J."/>
            <person name="Goeker M."/>
            <person name="Bristow J."/>
            <person name="Eisen J.A."/>
            <person name="Markowitz V."/>
            <person name="Hugenholtz P."/>
            <person name="Kyrpides N.C."/>
            <person name="Klenk H.-P."/>
            <person name="Chen F."/>
        </authorList>
    </citation>
    <scope>NUCLEOTIDE SEQUENCE [LARGE SCALE GENOMIC DNA]</scope>
    <source>
        <strain evidence="3">ATCC 33905 / DSM 74 / LMG 10896 / Claus 1</strain>
    </source>
</reference>
<dbReference type="PANTHER" id="PTHR43355">
    <property type="entry name" value="FLAVIN REDUCTASE (NADPH)"/>
    <property type="match status" value="1"/>
</dbReference>
<dbReference type="PANTHER" id="PTHR43355:SF2">
    <property type="entry name" value="FLAVIN REDUCTASE (NADPH)"/>
    <property type="match status" value="1"/>
</dbReference>
<feature type="domain" description="NAD(P)-binding" evidence="1">
    <location>
        <begin position="7"/>
        <end position="194"/>
    </location>
</feature>
<dbReference type="eggNOG" id="COG0702">
    <property type="taxonomic scope" value="Bacteria"/>
</dbReference>
<dbReference type="EMBL" id="CP001769">
    <property type="protein sequence ID" value="ADB39750.1"/>
    <property type="molecule type" value="Genomic_DNA"/>
</dbReference>
<evidence type="ECO:0000313" key="2">
    <source>
        <dbReference type="EMBL" id="ADB39750.1"/>
    </source>
</evidence>
<dbReference type="Gene3D" id="3.40.50.720">
    <property type="entry name" value="NAD(P)-binding Rossmann-like Domain"/>
    <property type="match status" value="1"/>
</dbReference>
<evidence type="ECO:0000259" key="1">
    <source>
        <dbReference type="Pfam" id="PF13460"/>
    </source>
</evidence>
<protein>
    <recommendedName>
        <fullName evidence="1">NAD(P)-binding domain-containing protein</fullName>
    </recommendedName>
</protein>
<keyword evidence="3" id="KW-1185">Reference proteome</keyword>
<dbReference type="STRING" id="504472.Slin_3754"/>
<dbReference type="HOGENOM" id="CLU_025711_4_5_10"/>
<organism evidence="2 3">
    <name type="scientific">Spirosoma linguale (strain ATCC 33905 / DSM 74 / LMG 10896 / Claus 1)</name>
    <dbReference type="NCBI Taxonomy" id="504472"/>
    <lineage>
        <taxon>Bacteria</taxon>
        <taxon>Pseudomonadati</taxon>
        <taxon>Bacteroidota</taxon>
        <taxon>Cytophagia</taxon>
        <taxon>Cytophagales</taxon>
        <taxon>Cytophagaceae</taxon>
        <taxon>Spirosoma</taxon>
    </lineage>
</organism>
<dbReference type="AlphaFoldDB" id="D2QC15"/>
<dbReference type="Proteomes" id="UP000002028">
    <property type="component" value="Chromosome"/>
</dbReference>
<proteinExistence type="predicted"/>
<dbReference type="GO" id="GO:0004074">
    <property type="term" value="F:biliverdin reductase [NAD(P)H] activity"/>
    <property type="evidence" value="ECO:0007669"/>
    <property type="project" value="TreeGrafter"/>
</dbReference>
<dbReference type="SUPFAM" id="SSF51735">
    <property type="entry name" value="NAD(P)-binding Rossmann-fold domains"/>
    <property type="match status" value="1"/>
</dbReference>